<reference evidence="14" key="1">
    <citation type="journal article" date="2014" name="BMC Genomics">
        <title>Genome sequencing of two Neorhizobium galegae strains reveals a noeT gene responsible for the unusual acetylation of the nodulation factors.</title>
        <authorList>
            <person name="Osterman J."/>
            <person name="Marsh J."/>
            <person name="Laine P.K."/>
            <person name="Zeng Z."/>
            <person name="Alatalo E."/>
            <person name="Sullivan J.T."/>
            <person name="Young J.P."/>
            <person name="Thomas-Oates J."/>
            <person name="Paulin L."/>
            <person name="Lindstrom K."/>
        </authorList>
    </citation>
    <scope>NUCLEOTIDE SEQUENCE [LARGE SCALE GENOMIC DNA]</scope>
    <source>
        <strain evidence="14">HAMBI 540</strain>
    </source>
</reference>
<comment type="caution">
    <text evidence="11">Lacks conserved residue(s) required for the propagation of feature annotation.</text>
</comment>
<dbReference type="OrthoDB" id="9782418at2"/>
<evidence type="ECO:0000256" key="12">
    <source>
        <dbReference type="NCBIfam" id="TIGR01474"/>
    </source>
</evidence>
<feature type="transmembrane region" description="Helical" evidence="11">
    <location>
        <begin position="241"/>
        <end position="260"/>
    </location>
</feature>
<comment type="catalytic activity">
    <reaction evidence="11">
        <text>all-trans-octaprenyl diphosphate + 4-hydroxybenzoate = 4-hydroxy-3-(all-trans-octaprenyl)benzoate + diphosphate</text>
        <dbReference type="Rhea" id="RHEA:27782"/>
        <dbReference type="ChEBI" id="CHEBI:1617"/>
        <dbReference type="ChEBI" id="CHEBI:17879"/>
        <dbReference type="ChEBI" id="CHEBI:33019"/>
        <dbReference type="ChEBI" id="CHEBI:57711"/>
        <dbReference type="EC" id="2.5.1.39"/>
    </reaction>
</comment>
<dbReference type="GO" id="GO:0008412">
    <property type="term" value="F:4-hydroxybenzoate polyprenyltransferase activity"/>
    <property type="evidence" value="ECO:0007669"/>
    <property type="project" value="UniProtKB-UniRule"/>
</dbReference>
<dbReference type="InterPro" id="IPR030470">
    <property type="entry name" value="UbiA_prenylTrfase_CS"/>
</dbReference>
<gene>
    <name evidence="11" type="primary">ubiA</name>
    <name evidence="13" type="ORF">RG540_CH04900</name>
</gene>
<dbReference type="FunFam" id="1.20.120.1780:FF:000001">
    <property type="entry name" value="4-hydroxybenzoate octaprenyltransferase"/>
    <property type="match status" value="1"/>
</dbReference>
<evidence type="ECO:0000256" key="3">
    <source>
        <dbReference type="ARBA" id="ARBA00005985"/>
    </source>
</evidence>
<dbReference type="NCBIfam" id="TIGR01474">
    <property type="entry name" value="ubiA_proteo"/>
    <property type="match status" value="1"/>
</dbReference>
<dbReference type="FunFam" id="1.10.357.140:FF:000008">
    <property type="entry name" value="4-hydroxybenzoate octaprenyltransferase"/>
    <property type="match status" value="1"/>
</dbReference>
<comment type="cofactor">
    <cofactor evidence="1 11">
        <name>Mg(2+)</name>
        <dbReference type="ChEBI" id="CHEBI:18420"/>
    </cofactor>
</comment>
<dbReference type="HAMAP" id="MF_01635">
    <property type="entry name" value="UbiA"/>
    <property type="match status" value="1"/>
</dbReference>
<keyword evidence="14" id="KW-1185">Reference proteome</keyword>
<dbReference type="PATRIC" id="fig|1028800.3.peg.488"/>
<dbReference type="PANTHER" id="PTHR11048">
    <property type="entry name" value="PRENYLTRANSFERASES"/>
    <property type="match status" value="1"/>
</dbReference>
<dbReference type="PROSITE" id="PS00943">
    <property type="entry name" value="UBIA"/>
    <property type="match status" value="1"/>
</dbReference>
<evidence type="ECO:0000256" key="5">
    <source>
        <dbReference type="ARBA" id="ARBA00022519"/>
    </source>
</evidence>
<evidence type="ECO:0000256" key="2">
    <source>
        <dbReference type="ARBA" id="ARBA00004141"/>
    </source>
</evidence>
<comment type="subcellular location">
    <subcellularLocation>
        <location evidence="11">Cell inner membrane</location>
        <topology evidence="11">Multi-pass membrane protein</topology>
    </subcellularLocation>
    <subcellularLocation>
        <location evidence="2">Membrane</location>
        <topology evidence="2">Multi-pass membrane protein</topology>
    </subcellularLocation>
</comment>
<keyword evidence="5 11" id="KW-0997">Cell inner membrane</keyword>
<dbReference type="AlphaFoldDB" id="A0A068SLR7"/>
<dbReference type="GeneID" id="24257939"/>
<dbReference type="KEGG" id="ngg:RG540_CH04900"/>
<sequence>MTNADDFSGRVADAPSDNWVYRVLPRPAWPYAQLARWDRPIGWQLLMWPCFWSAALAANAAKGEGAFSLGLLLFHLVLFFLGSVAMRGAGCTYNDLVDHDIDMEVARTRSRPLPSGRVSRFEAKVFIGVQALIGLLVLIQFNAFTILLGILSLTVVAIYPFAKRFTDWPQFFLGLAFSWGALMGWAGVFGSLSSAALWLYLAAIAWTIGYDTIYAHQDKEDDELIGVRSTARLFGDNTKPWLIGLYGLTLIFLLLAFAAAGVGFLAYLGLLAAALMFGWQVLILDIDNADQCLRLFKSNNRVGAILFAGLVLSLAL</sequence>
<dbReference type="EC" id="2.5.1.39" evidence="11 12"/>
<dbReference type="EMBL" id="HG938353">
    <property type="protein sequence ID" value="CDN46681.1"/>
    <property type="molecule type" value="Genomic_DNA"/>
</dbReference>
<organism evidence="13 14">
    <name type="scientific">Neorhizobium galegae bv. orientalis str. HAMBI 540</name>
    <dbReference type="NCBI Taxonomy" id="1028800"/>
    <lineage>
        <taxon>Bacteria</taxon>
        <taxon>Pseudomonadati</taxon>
        <taxon>Pseudomonadota</taxon>
        <taxon>Alphaproteobacteria</taxon>
        <taxon>Hyphomicrobiales</taxon>
        <taxon>Rhizobiaceae</taxon>
        <taxon>Rhizobium/Agrobacterium group</taxon>
        <taxon>Neorhizobium</taxon>
    </lineage>
</organism>
<dbReference type="InterPro" id="IPR000537">
    <property type="entry name" value="UbiA_prenyltransferase"/>
</dbReference>
<name>A0A068SLR7_NEOGA</name>
<dbReference type="RefSeq" id="WP_038584179.1">
    <property type="nucleotide sequence ID" value="NZ_HG938353.1"/>
</dbReference>
<feature type="transmembrane region" description="Helical" evidence="11">
    <location>
        <begin position="266"/>
        <end position="286"/>
    </location>
</feature>
<dbReference type="GO" id="GO:0006744">
    <property type="term" value="P:ubiquinone biosynthetic process"/>
    <property type="evidence" value="ECO:0007669"/>
    <property type="project" value="UniProtKB-UniRule"/>
</dbReference>
<evidence type="ECO:0000256" key="9">
    <source>
        <dbReference type="ARBA" id="ARBA00022989"/>
    </source>
</evidence>
<comment type="pathway">
    <text evidence="11">Cofactor biosynthesis; ubiquinone biosynthesis.</text>
</comment>
<feature type="transmembrane region" description="Helical" evidence="11">
    <location>
        <begin position="66"/>
        <end position="86"/>
    </location>
</feature>
<evidence type="ECO:0000313" key="14">
    <source>
        <dbReference type="Proteomes" id="UP000028181"/>
    </source>
</evidence>
<keyword evidence="7 11" id="KW-0831">Ubiquinone biosynthesis</keyword>
<evidence type="ECO:0000256" key="11">
    <source>
        <dbReference type="HAMAP-Rule" id="MF_01635"/>
    </source>
</evidence>
<evidence type="ECO:0000256" key="8">
    <source>
        <dbReference type="ARBA" id="ARBA00022692"/>
    </source>
</evidence>
<dbReference type="Gene3D" id="1.10.357.140">
    <property type="entry name" value="UbiA prenyltransferase"/>
    <property type="match status" value="1"/>
</dbReference>
<keyword evidence="11" id="KW-0460">Magnesium</keyword>
<dbReference type="HOGENOM" id="CLU_034879_0_2_5"/>
<keyword evidence="6 11" id="KW-0808">Transferase</keyword>
<dbReference type="UniPathway" id="UPA00232"/>
<keyword evidence="10 11" id="KW-0472">Membrane</keyword>
<dbReference type="Gene3D" id="1.20.120.1780">
    <property type="entry name" value="UbiA prenyltransferase"/>
    <property type="match status" value="1"/>
</dbReference>
<dbReference type="GO" id="GO:0005886">
    <property type="term" value="C:plasma membrane"/>
    <property type="evidence" value="ECO:0007669"/>
    <property type="project" value="UniProtKB-SubCell"/>
</dbReference>
<accession>A0A068SLR7</accession>
<evidence type="ECO:0000256" key="6">
    <source>
        <dbReference type="ARBA" id="ARBA00022679"/>
    </source>
</evidence>
<evidence type="ECO:0000256" key="4">
    <source>
        <dbReference type="ARBA" id="ARBA00022475"/>
    </source>
</evidence>
<dbReference type="Proteomes" id="UP000028181">
    <property type="component" value="Chromosome I"/>
</dbReference>
<proteinExistence type="inferred from homology"/>
<dbReference type="InterPro" id="IPR006370">
    <property type="entry name" value="HB_polyprenyltransferase-like"/>
</dbReference>
<dbReference type="PANTHER" id="PTHR11048:SF28">
    <property type="entry name" value="4-HYDROXYBENZOATE POLYPRENYLTRANSFERASE, MITOCHONDRIAL"/>
    <property type="match status" value="1"/>
</dbReference>
<evidence type="ECO:0000256" key="1">
    <source>
        <dbReference type="ARBA" id="ARBA00001946"/>
    </source>
</evidence>
<dbReference type="InterPro" id="IPR044878">
    <property type="entry name" value="UbiA_sf"/>
</dbReference>
<comment type="function">
    <text evidence="11">Catalyzes the prenylation of para-hydroxybenzoate (PHB) with an all-trans polyprenyl group. Mediates the second step in the final reaction sequence of ubiquinone-8 (UQ-8) biosynthesis, which is the condensation of the polyisoprenoid side chain with PHB, generating the first membrane-bound Q intermediate 3-octaprenyl-4-hydroxybenzoate.</text>
</comment>
<keyword evidence="8 11" id="KW-0812">Transmembrane</keyword>
<evidence type="ECO:0000256" key="7">
    <source>
        <dbReference type="ARBA" id="ARBA00022688"/>
    </source>
</evidence>
<keyword evidence="4 11" id="KW-1003">Cell membrane</keyword>
<dbReference type="CDD" id="cd13959">
    <property type="entry name" value="PT_UbiA_COQ2"/>
    <property type="match status" value="1"/>
</dbReference>
<dbReference type="eggNOG" id="COG0382">
    <property type="taxonomic scope" value="Bacteria"/>
</dbReference>
<evidence type="ECO:0000313" key="13">
    <source>
        <dbReference type="EMBL" id="CDN46681.1"/>
    </source>
</evidence>
<evidence type="ECO:0000256" key="10">
    <source>
        <dbReference type="ARBA" id="ARBA00023136"/>
    </source>
</evidence>
<dbReference type="InterPro" id="IPR039653">
    <property type="entry name" value="Prenyltransferase"/>
</dbReference>
<protein>
    <recommendedName>
        <fullName evidence="11 12">4-hydroxybenzoate octaprenyltransferase</fullName>
        <ecNumber evidence="11 12">2.5.1.39</ecNumber>
    </recommendedName>
    <alternativeName>
        <fullName evidence="11">4-HB polyprenyltransferase</fullName>
    </alternativeName>
</protein>
<feature type="transmembrane region" description="Helical" evidence="11">
    <location>
        <begin position="131"/>
        <end position="159"/>
    </location>
</feature>
<keyword evidence="9 11" id="KW-1133">Transmembrane helix</keyword>
<comment type="similarity">
    <text evidence="3 11">Belongs to the UbiA prenyltransferase family.</text>
</comment>
<dbReference type="Pfam" id="PF01040">
    <property type="entry name" value="UbiA"/>
    <property type="match status" value="1"/>
</dbReference>